<dbReference type="AlphaFoldDB" id="A0A016WT36"/>
<keyword evidence="2" id="KW-1185">Reference proteome</keyword>
<proteinExistence type="predicted"/>
<dbReference type="Proteomes" id="UP000024635">
    <property type="component" value="Unassembled WGS sequence"/>
</dbReference>
<comment type="caution">
    <text evidence="1">The sequence shown here is derived from an EMBL/GenBank/DDBJ whole genome shotgun (WGS) entry which is preliminary data.</text>
</comment>
<name>A0A016WT36_9BILA</name>
<reference evidence="2" key="1">
    <citation type="journal article" date="2015" name="Nat. Genet.">
        <title>The genome and transcriptome of the zoonotic hookworm Ancylostoma ceylanicum identify infection-specific gene families.</title>
        <authorList>
            <person name="Schwarz E.M."/>
            <person name="Hu Y."/>
            <person name="Antoshechkin I."/>
            <person name="Miller M.M."/>
            <person name="Sternberg P.W."/>
            <person name="Aroian R.V."/>
        </authorList>
    </citation>
    <scope>NUCLEOTIDE SEQUENCE</scope>
    <source>
        <strain evidence="2">HY135</strain>
    </source>
</reference>
<accession>A0A016WT36</accession>
<protein>
    <submittedName>
        <fullName evidence="1">Uncharacterized protein</fullName>
    </submittedName>
</protein>
<organism evidence="1 2">
    <name type="scientific">Ancylostoma ceylanicum</name>
    <dbReference type="NCBI Taxonomy" id="53326"/>
    <lineage>
        <taxon>Eukaryota</taxon>
        <taxon>Metazoa</taxon>
        <taxon>Ecdysozoa</taxon>
        <taxon>Nematoda</taxon>
        <taxon>Chromadorea</taxon>
        <taxon>Rhabditida</taxon>
        <taxon>Rhabditina</taxon>
        <taxon>Rhabditomorpha</taxon>
        <taxon>Strongyloidea</taxon>
        <taxon>Ancylostomatidae</taxon>
        <taxon>Ancylostomatinae</taxon>
        <taxon>Ancylostoma</taxon>
    </lineage>
</organism>
<gene>
    <name evidence="1" type="primary">Acey_s0509.g2727</name>
    <name evidence="1" type="ORF">Y032_0509g2727</name>
</gene>
<sequence>MWSLEIRLESQLLHSEARYAMLDDKLKQSFKKPRYQATSSAIQRFAVVVKEMRSFEAVLLALLVVALFATSGNSEKCGPNEVYDRCASDSCYSTCKEQLMSKCRH</sequence>
<dbReference type="EMBL" id="JARK01000109">
    <property type="protein sequence ID" value="EYC42969.1"/>
    <property type="molecule type" value="Genomic_DNA"/>
</dbReference>
<evidence type="ECO:0000313" key="2">
    <source>
        <dbReference type="Proteomes" id="UP000024635"/>
    </source>
</evidence>
<evidence type="ECO:0000313" key="1">
    <source>
        <dbReference type="EMBL" id="EYC42969.1"/>
    </source>
</evidence>